<dbReference type="Proteomes" id="UP000031196">
    <property type="component" value="Unassembled WGS sequence"/>
</dbReference>
<name>A0A0B4E9I2_PSEPS</name>
<feature type="domain" description="Septum formation-related" evidence="3">
    <location>
        <begin position="140"/>
        <end position="229"/>
    </location>
</feature>
<proteinExistence type="predicted"/>
<feature type="region of interest" description="Disordered" evidence="1">
    <location>
        <begin position="103"/>
        <end position="131"/>
    </location>
</feature>
<dbReference type="OrthoDB" id="3628931at2"/>
<feature type="transmembrane region" description="Helical" evidence="2">
    <location>
        <begin position="77"/>
        <end position="97"/>
    </location>
</feature>
<dbReference type="Pfam" id="PF13845">
    <property type="entry name" value="Septum_form"/>
    <property type="match status" value="1"/>
</dbReference>
<evidence type="ECO:0000256" key="2">
    <source>
        <dbReference type="SAM" id="Phobius"/>
    </source>
</evidence>
<reference evidence="4 5" key="1">
    <citation type="submission" date="2014-12" db="EMBL/GenBank/DDBJ databases">
        <title>Genome sequencing of Arthrobacter phenanthrenivorans SWC37.</title>
        <authorList>
            <person name="Tan P.W."/>
            <person name="Chan K.-G."/>
        </authorList>
    </citation>
    <scope>NUCLEOTIDE SEQUENCE [LARGE SCALE GENOMIC DNA]</scope>
    <source>
        <strain evidence="4 5">SWC37</strain>
    </source>
</reference>
<dbReference type="InterPro" id="IPR026004">
    <property type="entry name" value="Septum_form"/>
</dbReference>
<organism evidence="4 5">
    <name type="scientific">Pseudarthrobacter phenanthrenivorans</name>
    <name type="common">Arthrobacter phenanthrenivorans</name>
    <dbReference type="NCBI Taxonomy" id="361575"/>
    <lineage>
        <taxon>Bacteria</taxon>
        <taxon>Bacillati</taxon>
        <taxon>Actinomycetota</taxon>
        <taxon>Actinomycetes</taxon>
        <taxon>Micrococcales</taxon>
        <taxon>Micrococcaceae</taxon>
        <taxon>Pseudarthrobacter</taxon>
    </lineage>
</organism>
<dbReference type="AlphaFoldDB" id="A0A0B4E9I2"/>
<keyword evidence="2" id="KW-0472">Membrane</keyword>
<evidence type="ECO:0000256" key="1">
    <source>
        <dbReference type="SAM" id="MobiDB-lite"/>
    </source>
</evidence>
<sequence length="243" mass="25023">MNHQDIPPKPASPPRTGSIPQVPAGHRGQDATRGPAAGPGPAAPAPAPAPESVTWSQPPSDSGPGKRANRGPLGWKAVFVVVILAVVGGLAWLAVWLNTSPGTDSAKSTAPGVLQTTVTPPATPQPLPREGVAPAGYAVGDCFTDFDPQGLASTVVACNTGHSAQLVATYLYPDKAEYPGAEALKAKALEVCQAAKLTAAANQFQLNYQRSFPSSTSWQSGDRRVDCYVTADRGNVINASVLP</sequence>
<evidence type="ECO:0000259" key="3">
    <source>
        <dbReference type="Pfam" id="PF13845"/>
    </source>
</evidence>
<evidence type="ECO:0000313" key="4">
    <source>
        <dbReference type="EMBL" id="KIC63268.1"/>
    </source>
</evidence>
<keyword evidence="2" id="KW-1133">Transmembrane helix</keyword>
<dbReference type="EMBL" id="JWTB01000042">
    <property type="protein sequence ID" value="KIC63268.1"/>
    <property type="molecule type" value="Genomic_DNA"/>
</dbReference>
<gene>
    <name evidence="4" type="ORF">RM50_18410</name>
</gene>
<accession>A0A0B4E9I2</accession>
<protein>
    <recommendedName>
        <fullName evidence="3">Septum formation-related domain-containing protein</fullName>
    </recommendedName>
</protein>
<keyword evidence="2" id="KW-0812">Transmembrane</keyword>
<evidence type="ECO:0000313" key="5">
    <source>
        <dbReference type="Proteomes" id="UP000031196"/>
    </source>
</evidence>
<feature type="region of interest" description="Disordered" evidence="1">
    <location>
        <begin position="1"/>
        <end position="70"/>
    </location>
</feature>
<dbReference type="RefSeq" id="WP_043455729.1">
    <property type="nucleotide sequence ID" value="NZ_JWTB01000042.1"/>
</dbReference>
<comment type="caution">
    <text evidence="4">The sequence shown here is derived from an EMBL/GenBank/DDBJ whole genome shotgun (WGS) entry which is preliminary data.</text>
</comment>